<sequence length="222" mass="24072">MSESDPVDFEIARKKMVDCQIRPNDVTDKAVIDAFATIPREAFVPKAKQSVAYSELELPTVEGRAFWLSRDLSKLLQAMALKSSDLALVIGAGEGYTAALMNALVDTVIALEVDEDVSEASGELLSSLGYDRVAFVSGKLEDGYAAEGPYDAILVNGLVEYVPDAWLKQLKPGGRLGVVVGTPDAAHARIYTATEQAVSFRNAFECVPPALPEIKRERDFVF</sequence>
<evidence type="ECO:0000313" key="4">
    <source>
        <dbReference type="EMBL" id="MFC6199819.1"/>
    </source>
</evidence>
<evidence type="ECO:0000256" key="1">
    <source>
        <dbReference type="ARBA" id="ARBA00005369"/>
    </source>
</evidence>
<dbReference type="Proteomes" id="UP001596303">
    <property type="component" value="Unassembled WGS sequence"/>
</dbReference>
<organism evidence="4 5">
    <name type="scientific">Ponticaulis profundi</name>
    <dbReference type="NCBI Taxonomy" id="2665222"/>
    <lineage>
        <taxon>Bacteria</taxon>
        <taxon>Pseudomonadati</taxon>
        <taxon>Pseudomonadota</taxon>
        <taxon>Alphaproteobacteria</taxon>
        <taxon>Hyphomonadales</taxon>
        <taxon>Hyphomonadaceae</taxon>
        <taxon>Ponticaulis</taxon>
    </lineage>
</organism>
<dbReference type="CDD" id="cd02440">
    <property type="entry name" value="AdoMet_MTases"/>
    <property type="match status" value="1"/>
</dbReference>
<dbReference type="Gene3D" id="3.40.50.150">
    <property type="entry name" value="Vaccinia Virus protein VP39"/>
    <property type="match status" value="1"/>
</dbReference>
<name>A0ABW1SF32_9PROT</name>
<dbReference type="InterPro" id="IPR029063">
    <property type="entry name" value="SAM-dependent_MTases_sf"/>
</dbReference>
<evidence type="ECO:0000256" key="3">
    <source>
        <dbReference type="ARBA" id="ARBA00030757"/>
    </source>
</evidence>
<keyword evidence="5" id="KW-1185">Reference proteome</keyword>
<dbReference type="InterPro" id="IPR000682">
    <property type="entry name" value="PCMT"/>
</dbReference>
<evidence type="ECO:0000313" key="5">
    <source>
        <dbReference type="Proteomes" id="UP001596303"/>
    </source>
</evidence>
<dbReference type="Pfam" id="PF01135">
    <property type="entry name" value="PCMT"/>
    <property type="match status" value="1"/>
</dbReference>
<dbReference type="PANTHER" id="PTHR11579:SF18">
    <property type="entry name" value="PROTEIN-L-ISOASPARTATE O-METHYLTRANSFERASE"/>
    <property type="match status" value="1"/>
</dbReference>
<dbReference type="EMBL" id="JBHSSW010000066">
    <property type="protein sequence ID" value="MFC6199819.1"/>
    <property type="molecule type" value="Genomic_DNA"/>
</dbReference>
<dbReference type="SUPFAM" id="SSF53335">
    <property type="entry name" value="S-adenosyl-L-methionine-dependent methyltransferases"/>
    <property type="match status" value="1"/>
</dbReference>
<comment type="similarity">
    <text evidence="1">Belongs to the methyltransferase superfamily. L-isoaspartyl/D-aspartyl protein methyltransferase family.</text>
</comment>
<proteinExistence type="inferred from homology"/>
<reference evidence="5" key="1">
    <citation type="journal article" date="2019" name="Int. J. Syst. Evol. Microbiol.">
        <title>The Global Catalogue of Microorganisms (GCM) 10K type strain sequencing project: providing services to taxonomists for standard genome sequencing and annotation.</title>
        <authorList>
            <consortium name="The Broad Institute Genomics Platform"/>
            <consortium name="The Broad Institute Genome Sequencing Center for Infectious Disease"/>
            <person name="Wu L."/>
            <person name="Ma J."/>
        </authorList>
    </citation>
    <scope>NUCLEOTIDE SEQUENCE [LARGE SCALE GENOMIC DNA]</scope>
    <source>
        <strain evidence="5">CGMCC-1.15741</strain>
    </source>
</reference>
<dbReference type="RefSeq" id="WP_377381310.1">
    <property type="nucleotide sequence ID" value="NZ_JBHSSW010000066.1"/>
</dbReference>
<dbReference type="PANTHER" id="PTHR11579">
    <property type="entry name" value="PROTEIN-L-ISOASPARTATE O-METHYLTRANSFERASE"/>
    <property type="match status" value="1"/>
</dbReference>
<gene>
    <name evidence="4" type="ORF">ACFQDM_17210</name>
</gene>
<protein>
    <recommendedName>
        <fullName evidence="2">Protein-L-isoaspartate O-methyltransferase</fullName>
    </recommendedName>
    <alternativeName>
        <fullName evidence="3">Protein L-isoaspartyl methyltransferase</fullName>
    </alternativeName>
</protein>
<comment type="caution">
    <text evidence="4">The sequence shown here is derived from an EMBL/GenBank/DDBJ whole genome shotgun (WGS) entry which is preliminary data.</text>
</comment>
<accession>A0ABW1SF32</accession>
<evidence type="ECO:0000256" key="2">
    <source>
        <dbReference type="ARBA" id="ARBA00013346"/>
    </source>
</evidence>